<organism evidence="13 14">
    <name type="scientific">Desulfonispora thiosulfatigenes DSM 11270</name>
    <dbReference type="NCBI Taxonomy" id="656914"/>
    <lineage>
        <taxon>Bacteria</taxon>
        <taxon>Bacillati</taxon>
        <taxon>Bacillota</taxon>
        <taxon>Clostridia</taxon>
        <taxon>Eubacteriales</taxon>
        <taxon>Peptococcaceae</taxon>
        <taxon>Desulfonispora</taxon>
    </lineage>
</organism>
<dbReference type="GO" id="GO:0070402">
    <property type="term" value="F:NADPH binding"/>
    <property type="evidence" value="ECO:0007669"/>
    <property type="project" value="InterPro"/>
</dbReference>
<comment type="catalytic activity">
    <reaction evidence="8">
        <text>2-C-methyl-D-erythritol 4-phosphate + NADP(+) = 1-deoxy-D-xylulose 5-phosphate + NADPH + H(+)</text>
        <dbReference type="Rhea" id="RHEA:13717"/>
        <dbReference type="ChEBI" id="CHEBI:15378"/>
        <dbReference type="ChEBI" id="CHEBI:57783"/>
        <dbReference type="ChEBI" id="CHEBI:57792"/>
        <dbReference type="ChEBI" id="CHEBI:58262"/>
        <dbReference type="ChEBI" id="CHEBI:58349"/>
        <dbReference type="EC" id="1.1.1.267"/>
    </reaction>
    <physiologicalReaction direction="right-to-left" evidence="8">
        <dbReference type="Rhea" id="RHEA:13719"/>
    </physiologicalReaction>
</comment>
<feature type="binding site" evidence="9">
    <location>
        <position position="12"/>
    </location>
    <ligand>
        <name>NADPH</name>
        <dbReference type="ChEBI" id="CHEBI:57783"/>
    </ligand>
</feature>
<feature type="binding site" evidence="9">
    <location>
        <position position="123"/>
    </location>
    <ligand>
        <name>NADPH</name>
        <dbReference type="ChEBI" id="CHEBI:57783"/>
    </ligand>
</feature>
<dbReference type="PANTHER" id="PTHR30525">
    <property type="entry name" value="1-DEOXY-D-XYLULOSE 5-PHOSPHATE REDUCTOISOMERASE"/>
    <property type="match status" value="1"/>
</dbReference>
<dbReference type="InterPro" id="IPR013512">
    <property type="entry name" value="DXP_reductoisomerase_N"/>
</dbReference>
<evidence type="ECO:0000256" key="4">
    <source>
        <dbReference type="ARBA" id="ARBA00022857"/>
    </source>
</evidence>
<keyword evidence="7 9" id="KW-0414">Isoprene biosynthesis</keyword>
<name>A0A1W1VM47_DESTI</name>
<feature type="binding site" evidence="9">
    <location>
        <position position="11"/>
    </location>
    <ligand>
        <name>NADPH</name>
        <dbReference type="ChEBI" id="CHEBI:57783"/>
    </ligand>
</feature>
<dbReference type="STRING" id="656914.SAMN00017405_0135"/>
<feature type="binding site" evidence="9">
    <location>
        <position position="216"/>
    </location>
    <ligand>
        <name>1-deoxy-D-xylulose 5-phosphate</name>
        <dbReference type="ChEBI" id="CHEBI:57792"/>
    </ligand>
</feature>
<gene>
    <name evidence="9" type="primary">dxr</name>
    <name evidence="13" type="ORF">SAMN00017405_0135</name>
</gene>
<evidence type="ECO:0000256" key="2">
    <source>
        <dbReference type="ARBA" id="ARBA00006825"/>
    </source>
</evidence>
<dbReference type="GO" id="GO:0051484">
    <property type="term" value="P:isopentenyl diphosphate biosynthetic process, methylerythritol 4-phosphate pathway involved in terpenoid biosynthetic process"/>
    <property type="evidence" value="ECO:0007669"/>
    <property type="project" value="TreeGrafter"/>
</dbReference>
<feature type="domain" description="1-deoxy-D-xylulose 5-phosphate reductoisomerase N-terminal" evidence="10">
    <location>
        <begin position="5"/>
        <end position="131"/>
    </location>
</feature>
<feature type="binding site" evidence="9">
    <location>
        <position position="39"/>
    </location>
    <ligand>
        <name>NADPH</name>
        <dbReference type="ChEBI" id="CHEBI:57783"/>
    </ligand>
</feature>
<keyword evidence="9" id="KW-0460">Magnesium</keyword>
<dbReference type="EC" id="1.1.1.267" evidence="9"/>
<evidence type="ECO:0000313" key="14">
    <source>
        <dbReference type="Proteomes" id="UP000192731"/>
    </source>
</evidence>
<dbReference type="InterPro" id="IPR036169">
    <property type="entry name" value="DXPR_C_sf"/>
</dbReference>
<keyword evidence="5 9" id="KW-0560">Oxidoreductase</keyword>
<dbReference type="InterPro" id="IPR003821">
    <property type="entry name" value="DXP_reductoisomerase"/>
</dbReference>
<feature type="binding site" evidence="9">
    <location>
        <position position="149"/>
    </location>
    <ligand>
        <name>Mn(2+)</name>
        <dbReference type="ChEBI" id="CHEBI:29035"/>
    </ligand>
</feature>
<evidence type="ECO:0000256" key="3">
    <source>
        <dbReference type="ARBA" id="ARBA00022723"/>
    </source>
</evidence>
<keyword evidence="14" id="KW-1185">Reference proteome</keyword>
<comment type="function">
    <text evidence="9">Catalyzes the NADPH-dependent rearrangement and reduction of 1-deoxy-D-xylulose-5-phosphate (DXP) to 2-C-methyl-D-erythritol 4-phosphate (MEP).</text>
</comment>
<feature type="binding site" evidence="9">
    <location>
        <position position="38"/>
    </location>
    <ligand>
        <name>NADPH</name>
        <dbReference type="ChEBI" id="CHEBI:57783"/>
    </ligand>
</feature>
<comment type="cofactor">
    <cofactor evidence="9">
        <name>Mg(2+)</name>
        <dbReference type="ChEBI" id="CHEBI:18420"/>
    </cofactor>
    <cofactor evidence="9">
        <name>Mn(2+)</name>
        <dbReference type="ChEBI" id="CHEBI:29035"/>
    </cofactor>
</comment>
<comment type="pathway">
    <text evidence="1 9">Isoprenoid biosynthesis; isopentenyl diphosphate biosynthesis via DXP pathway; isopentenyl diphosphate from 1-deoxy-D-xylulose 5-phosphate: step 1/6.</text>
</comment>
<dbReference type="NCBIfam" id="TIGR00243">
    <property type="entry name" value="Dxr"/>
    <property type="match status" value="1"/>
</dbReference>
<feature type="binding site" evidence="9">
    <location>
        <position position="151"/>
    </location>
    <ligand>
        <name>1-deoxy-D-xylulose 5-phosphate</name>
        <dbReference type="ChEBI" id="CHEBI:57792"/>
    </ligand>
</feature>
<dbReference type="RefSeq" id="WP_084053959.1">
    <property type="nucleotide sequence ID" value="NZ_FWWT01000022.1"/>
</dbReference>
<dbReference type="InterPro" id="IPR036291">
    <property type="entry name" value="NAD(P)-bd_dom_sf"/>
</dbReference>
<evidence type="ECO:0000259" key="12">
    <source>
        <dbReference type="Pfam" id="PF13288"/>
    </source>
</evidence>
<feature type="binding site" evidence="9">
    <location>
        <position position="215"/>
    </location>
    <ligand>
        <name>1-deoxy-D-xylulose 5-phosphate</name>
        <dbReference type="ChEBI" id="CHEBI:57792"/>
    </ligand>
</feature>
<comment type="similarity">
    <text evidence="2 9">Belongs to the DXR family.</text>
</comment>
<feature type="binding site" evidence="9">
    <location>
        <position position="125"/>
    </location>
    <ligand>
        <name>NADPH</name>
        <dbReference type="ChEBI" id="CHEBI:57783"/>
    </ligand>
</feature>
<proteinExistence type="inferred from homology"/>
<evidence type="ECO:0000259" key="11">
    <source>
        <dbReference type="Pfam" id="PF08436"/>
    </source>
</evidence>
<evidence type="ECO:0000256" key="8">
    <source>
        <dbReference type="ARBA" id="ARBA00048543"/>
    </source>
</evidence>
<evidence type="ECO:0000256" key="7">
    <source>
        <dbReference type="ARBA" id="ARBA00023229"/>
    </source>
</evidence>
<evidence type="ECO:0000256" key="1">
    <source>
        <dbReference type="ARBA" id="ARBA00005094"/>
    </source>
</evidence>
<dbReference type="Pfam" id="PF08436">
    <property type="entry name" value="DXP_redisom_C"/>
    <property type="match status" value="1"/>
</dbReference>
<feature type="binding site" evidence="9">
    <location>
        <position position="174"/>
    </location>
    <ligand>
        <name>1-deoxy-D-xylulose 5-phosphate</name>
        <dbReference type="ChEBI" id="CHEBI:57792"/>
    </ligand>
</feature>
<feature type="binding site" evidence="9">
    <location>
        <position position="219"/>
    </location>
    <ligand>
        <name>1-deoxy-D-xylulose 5-phosphate</name>
        <dbReference type="ChEBI" id="CHEBI:57792"/>
    </ligand>
</feature>
<dbReference type="AlphaFoldDB" id="A0A1W1VM47"/>
<dbReference type="OrthoDB" id="9806546at2"/>
<feature type="domain" description="1-deoxy-D-xylulose 5-phosphate reductoisomerase C-terminal" evidence="11">
    <location>
        <begin position="145"/>
        <end position="227"/>
    </location>
</feature>
<feature type="binding site" evidence="9">
    <location>
        <position position="150"/>
    </location>
    <ligand>
        <name>1-deoxy-D-xylulose 5-phosphate</name>
        <dbReference type="ChEBI" id="CHEBI:57792"/>
    </ligand>
</feature>
<keyword evidence="13" id="KW-0413">Isomerase</keyword>
<keyword evidence="6 9" id="KW-0464">Manganese</keyword>
<feature type="binding site" evidence="9">
    <location>
        <position position="151"/>
    </location>
    <ligand>
        <name>Mn(2+)</name>
        <dbReference type="ChEBI" id="CHEBI:29035"/>
    </ligand>
</feature>
<dbReference type="GO" id="GO:0016853">
    <property type="term" value="F:isomerase activity"/>
    <property type="evidence" value="ECO:0007669"/>
    <property type="project" value="UniProtKB-KW"/>
</dbReference>
<dbReference type="InterPro" id="IPR013644">
    <property type="entry name" value="DXP_reductoisomerase_C"/>
</dbReference>
<reference evidence="13 14" key="1">
    <citation type="submission" date="2017-04" db="EMBL/GenBank/DDBJ databases">
        <authorList>
            <person name="Afonso C.L."/>
            <person name="Miller P.J."/>
            <person name="Scott M.A."/>
            <person name="Spackman E."/>
            <person name="Goraichik I."/>
            <person name="Dimitrov K.M."/>
            <person name="Suarez D.L."/>
            <person name="Swayne D.E."/>
        </authorList>
    </citation>
    <scope>NUCLEOTIDE SEQUENCE [LARGE SCALE GENOMIC DNA]</scope>
    <source>
        <strain evidence="13 14">DSM 11270</strain>
    </source>
</reference>
<dbReference type="Proteomes" id="UP000192731">
    <property type="component" value="Unassembled WGS sequence"/>
</dbReference>
<evidence type="ECO:0000256" key="5">
    <source>
        <dbReference type="ARBA" id="ARBA00023002"/>
    </source>
</evidence>
<dbReference type="InterPro" id="IPR026877">
    <property type="entry name" value="DXPR_C"/>
</dbReference>
<evidence type="ECO:0000256" key="6">
    <source>
        <dbReference type="ARBA" id="ARBA00023211"/>
    </source>
</evidence>
<keyword evidence="3 9" id="KW-0479">Metal-binding</keyword>
<protein>
    <recommendedName>
        <fullName evidence="9">1-deoxy-D-xylulose 5-phosphate reductoisomerase</fullName>
        <shortName evidence="9">DXP reductoisomerase</shortName>
        <ecNumber evidence="9">1.1.1.267</ecNumber>
    </recommendedName>
    <alternativeName>
        <fullName evidence="9">1-deoxyxylulose-5-phosphate reductoisomerase</fullName>
    </alternativeName>
    <alternativeName>
        <fullName evidence="9">2-C-methyl-D-erythritol 4-phosphate synthase</fullName>
    </alternativeName>
</protein>
<dbReference type="Pfam" id="PF02670">
    <property type="entry name" value="DXP_reductoisom"/>
    <property type="match status" value="1"/>
</dbReference>
<accession>A0A1W1VM47</accession>
<feature type="binding site" evidence="9">
    <location>
        <position position="13"/>
    </location>
    <ligand>
        <name>NADPH</name>
        <dbReference type="ChEBI" id="CHEBI:57783"/>
    </ligand>
</feature>
<evidence type="ECO:0000313" key="13">
    <source>
        <dbReference type="EMBL" id="SMB94024.1"/>
    </source>
</evidence>
<dbReference type="UniPathway" id="UPA00056">
    <property type="reaction ID" value="UER00092"/>
</dbReference>
<dbReference type="SUPFAM" id="SSF69055">
    <property type="entry name" value="1-deoxy-D-xylulose-5-phosphate reductoisomerase, C-terminal domain"/>
    <property type="match status" value="1"/>
</dbReference>
<dbReference type="GO" id="GO:0030604">
    <property type="term" value="F:1-deoxy-D-xylulose-5-phosphate reductoisomerase activity"/>
    <property type="evidence" value="ECO:0007669"/>
    <property type="project" value="UniProtKB-UniRule"/>
</dbReference>
<dbReference type="EMBL" id="FWWT01000022">
    <property type="protein sequence ID" value="SMB94024.1"/>
    <property type="molecule type" value="Genomic_DNA"/>
</dbReference>
<feature type="binding site" evidence="9">
    <location>
        <position position="210"/>
    </location>
    <ligand>
        <name>1-deoxy-D-xylulose 5-phosphate</name>
        <dbReference type="ChEBI" id="CHEBI:57792"/>
    </ligand>
</feature>
<feature type="binding site" evidence="9">
    <location>
        <position position="203"/>
    </location>
    <ligand>
        <name>NADPH</name>
        <dbReference type="ChEBI" id="CHEBI:57783"/>
    </ligand>
</feature>
<feature type="binding site" evidence="9">
    <location>
        <position position="124"/>
    </location>
    <ligand>
        <name>1-deoxy-D-xylulose 5-phosphate</name>
        <dbReference type="ChEBI" id="CHEBI:57792"/>
    </ligand>
</feature>
<evidence type="ECO:0000256" key="9">
    <source>
        <dbReference type="HAMAP-Rule" id="MF_00183"/>
    </source>
</evidence>
<keyword evidence="4 9" id="KW-0521">NADP</keyword>
<feature type="binding site" evidence="9">
    <location>
        <position position="197"/>
    </location>
    <ligand>
        <name>1-deoxy-D-xylulose 5-phosphate</name>
        <dbReference type="ChEBI" id="CHEBI:57792"/>
    </ligand>
</feature>
<dbReference type="Pfam" id="PF13288">
    <property type="entry name" value="DXPR_C"/>
    <property type="match status" value="1"/>
</dbReference>
<dbReference type="PIRSF" id="PIRSF006205">
    <property type="entry name" value="Dxp_reductismrs"/>
    <property type="match status" value="1"/>
</dbReference>
<dbReference type="HAMAP" id="MF_00183">
    <property type="entry name" value="DXP_reductoisom"/>
    <property type="match status" value="1"/>
</dbReference>
<dbReference type="PANTHER" id="PTHR30525:SF0">
    <property type="entry name" value="1-DEOXY-D-XYLULOSE 5-PHOSPHATE REDUCTOISOMERASE, CHLOROPLASTIC"/>
    <property type="match status" value="1"/>
</dbReference>
<feature type="binding site" evidence="9">
    <location>
        <position position="219"/>
    </location>
    <ligand>
        <name>Mn(2+)</name>
        <dbReference type="ChEBI" id="CHEBI:29035"/>
    </ligand>
</feature>
<dbReference type="GO" id="GO:0030145">
    <property type="term" value="F:manganese ion binding"/>
    <property type="evidence" value="ECO:0007669"/>
    <property type="project" value="TreeGrafter"/>
</dbReference>
<evidence type="ECO:0000259" key="10">
    <source>
        <dbReference type="Pfam" id="PF02670"/>
    </source>
</evidence>
<dbReference type="Gene3D" id="3.40.50.720">
    <property type="entry name" value="NAD(P)-binding Rossmann-like Domain"/>
    <property type="match status" value="1"/>
</dbReference>
<dbReference type="SUPFAM" id="SSF51735">
    <property type="entry name" value="NAD(P)-binding Rossmann-fold domains"/>
    <property type="match status" value="1"/>
</dbReference>
<dbReference type="NCBIfam" id="NF009114">
    <property type="entry name" value="PRK12464.1"/>
    <property type="match status" value="1"/>
</dbReference>
<dbReference type="SUPFAM" id="SSF55347">
    <property type="entry name" value="Glyceraldehyde-3-phosphate dehydrogenase-like, C-terminal domain"/>
    <property type="match status" value="1"/>
</dbReference>
<comment type="caution">
    <text evidence="9">Lacks conserved residue(s) required for the propagation of feature annotation.</text>
</comment>
<sequence>MVKNIALLGSTGSIGVQTLEVIDEHKDDFIVKIISGHKNVQRLLEQALKYKPEYVIVTHEKSYEILKKELSTFPIKVILGEKEIAKVYQEVNLDLVIGAISGAAGIPSVLAALELGIDVALANKETIVVAGNIVKRIQKKTGAKIIPVDSEHSAIFQCLTGHEKAVSGLLITASGGPFRNLSPDELHKVTPEMALNHPTWSMGNKITIDSATLMNKGLEIIEAHFLFNVAYENINAIIHPQSIVHSMVLYGDGSVLAHLGLPDMRVPIQYALTYPERKNNSFPKLDLLKIKELEFLKPDTEKFPCLNLAYRAGKIGYTMPAVLNAANEIAVELFMQKDIGFMDIPKLVEEVMQKHEIVKEFDFKDLLEVDKWARIECKKIKDRM</sequence>
<feature type="binding site" evidence="9">
    <location>
        <position position="14"/>
    </location>
    <ligand>
        <name>NADPH</name>
        <dbReference type="ChEBI" id="CHEBI:57783"/>
    </ligand>
</feature>
<dbReference type="Gene3D" id="1.10.1740.10">
    <property type="match status" value="1"/>
</dbReference>
<dbReference type="FunFam" id="3.40.50.720:FF:000045">
    <property type="entry name" value="1-deoxy-D-xylulose 5-phosphate reductoisomerase"/>
    <property type="match status" value="1"/>
</dbReference>
<feature type="domain" description="DXP reductoisomerase C-terminal" evidence="12">
    <location>
        <begin position="259"/>
        <end position="374"/>
    </location>
</feature>